<name>A0A9P8PGK0_9ASCO</name>
<reference evidence="1" key="1">
    <citation type="journal article" date="2021" name="Open Biol.">
        <title>Shared evolutionary footprints suggest mitochondrial oxidative damage underlies multiple complex I losses in fungi.</title>
        <authorList>
            <person name="Schikora-Tamarit M.A."/>
            <person name="Marcet-Houben M."/>
            <person name="Nosek J."/>
            <person name="Gabaldon T."/>
        </authorList>
    </citation>
    <scope>NUCLEOTIDE SEQUENCE</scope>
    <source>
        <strain evidence="1">CBS6075</strain>
    </source>
</reference>
<protein>
    <submittedName>
        <fullName evidence="1">Uncharacterized protein</fullName>
    </submittedName>
</protein>
<evidence type="ECO:0000313" key="1">
    <source>
        <dbReference type="EMBL" id="KAH3671843.1"/>
    </source>
</evidence>
<dbReference type="AlphaFoldDB" id="A0A9P8PGK0"/>
<dbReference type="Proteomes" id="UP000769157">
    <property type="component" value="Unassembled WGS sequence"/>
</dbReference>
<gene>
    <name evidence="1" type="ORF">OGAPHI_000029</name>
</gene>
<evidence type="ECO:0000313" key="2">
    <source>
        <dbReference type="Proteomes" id="UP000769157"/>
    </source>
</evidence>
<dbReference type="EMBL" id="JAEUBE010000042">
    <property type="protein sequence ID" value="KAH3671843.1"/>
    <property type="molecule type" value="Genomic_DNA"/>
</dbReference>
<comment type="caution">
    <text evidence="1">The sequence shown here is derived from an EMBL/GenBank/DDBJ whole genome shotgun (WGS) entry which is preliminary data.</text>
</comment>
<sequence>MPASRDRTLLVGVVSERTDPARGPKDLLVRDEDGVAGFSALAVGDLVVLDARTEGLRLIDGERLADSFGVDSTADFIGVNSGPGTIFLTTLGGETMSWLVLEVNGDESADSDTTPPPLRIQLNIHPS</sequence>
<proteinExistence type="predicted"/>
<organism evidence="1 2">
    <name type="scientific">Ogataea philodendri</name>
    <dbReference type="NCBI Taxonomy" id="1378263"/>
    <lineage>
        <taxon>Eukaryota</taxon>
        <taxon>Fungi</taxon>
        <taxon>Dikarya</taxon>
        <taxon>Ascomycota</taxon>
        <taxon>Saccharomycotina</taxon>
        <taxon>Pichiomycetes</taxon>
        <taxon>Pichiales</taxon>
        <taxon>Pichiaceae</taxon>
        <taxon>Ogataea</taxon>
    </lineage>
</organism>
<keyword evidence="2" id="KW-1185">Reference proteome</keyword>
<reference evidence="1" key="2">
    <citation type="submission" date="2021-01" db="EMBL/GenBank/DDBJ databases">
        <authorList>
            <person name="Schikora-Tamarit M.A."/>
        </authorList>
    </citation>
    <scope>NUCLEOTIDE SEQUENCE</scope>
    <source>
        <strain evidence="1">CBS6075</strain>
    </source>
</reference>
<dbReference type="GeneID" id="70231997"/>
<dbReference type="RefSeq" id="XP_046064958.1">
    <property type="nucleotide sequence ID" value="XM_046204039.1"/>
</dbReference>
<accession>A0A9P8PGK0</accession>